<evidence type="ECO:0000256" key="1">
    <source>
        <dbReference type="SAM" id="MobiDB-lite"/>
    </source>
</evidence>
<gene>
    <name evidence="2" type="ORF">FCALED_LOCUS7679</name>
</gene>
<keyword evidence="3" id="KW-1185">Reference proteome</keyword>
<organism evidence="2 3">
    <name type="scientific">Funneliformis caledonium</name>
    <dbReference type="NCBI Taxonomy" id="1117310"/>
    <lineage>
        <taxon>Eukaryota</taxon>
        <taxon>Fungi</taxon>
        <taxon>Fungi incertae sedis</taxon>
        <taxon>Mucoromycota</taxon>
        <taxon>Glomeromycotina</taxon>
        <taxon>Glomeromycetes</taxon>
        <taxon>Glomerales</taxon>
        <taxon>Glomeraceae</taxon>
        <taxon>Funneliformis</taxon>
    </lineage>
</organism>
<dbReference type="Proteomes" id="UP000789570">
    <property type="component" value="Unassembled WGS sequence"/>
</dbReference>
<reference evidence="2" key="1">
    <citation type="submission" date="2021-06" db="EMBL/GenBank/DDBJ databases">
        <authorList>
            <person name="Kallberg Y."/>
            <person name="Tangrot J."/>
            <person name="Rosling A."/>
        </authorList>
    </citation>
    <scope>NUCLEOTIDE SEQUENCE</scope>
    <source>
        <strain evidence="2">UK204</strain>
    </source>
</reference>
<feature type="compositionally biased region" description="Polar residues" evidence="1">
    <location>
        <begin position="22"/>
        <end position="42"/>
    </location>
</feature>
<protein>
    <submittedName>
        <fullName evidence="2">2153_t:CDS:1</fullName>
    </submittedName>
</protein>
<feature type="region of interest" description="Disordered" evidence="1">
    <location>
        <begin position="20"/>
        <end position="42"/>
    </location>
</feature>
<evidence type="ECO:0000313" key="3">
    <source>
        <dbReference type="Proteomes" id="UP000789570"/>
    </source>
</evidence>
<proteinExistence type="predicted"/>
<evidence type="ECO:0000313" key="2">
    <source>
        <dbReference type="EMBL" id="CAG8582688.1"/>
    </source>
</evidence>
<dbReference type="EMBL" id="CAJVPQ010002082">
    <property type="protein sequence ID" value="CAG8582688.1"/>
    <property type="molecule type" value="Genomic_DNA"/>
</dbReference>
<accession>A0A9N9G7G5</accession>
<feature type="non-terminal residue" evidence="2">
    <location>
        <position position="42"/>
    </location>
</feature>
<dbReference type="AlphaFoldDB" id="A0A9N9G7G5"/>
<comment type="caution">
    <text evidence="2">The sequence shown here is derived from an EMBL/GenBank/DDBJ whole genome shotgun (WGS) entry which is preliminary data.</text>
</comment>
<sequence>MLCLHTTSVENRYWIASPGLTPLSSPSYGHSSNDSSDNISLG</sequence>
<name>A0A9N9G7G5_9GLOM</name>